<feature type="domain" description="FCP1 homology" evidence="2">
    <location>
        <begin position="62"/>
        <end position="111"/>
    </location>
</feature>
<dbReference type="GO" id="GO:0007265">
    <property type="term" value="P:Ras protein signal transduction"/>
    <property type="evidence" value="ECO:0007669"/>
    <property type="project" value="TreeGrafter"/>
</dbReference>
<evidence type="ECO:0000313" key="4">
    <source>
        <dbReference type="Proteomes" id="UP001370490"/>
    </source>
</evidence>
<organism evidence="3 4">
    <name type="scientific">Dillenia turbinata</name>
    <dbReference type="NCBI Taxonomy" id="194707"/>
    <lineage>
        <taxon>Eukaryota</taxon>
        <taxon>Viridiplantae</taxon>
        <taxon>Streptophyta</taxon>
        <taxon>Embryophyta</taxon>
        <taxon>Tracheophyta</taxon>
        <taxon>Spermatophyta</taxon>
        <taxon>Magnoliopsida</taxon>
        <taxon>eudicotyledons</taxon>
        <taxon>Gunneridae</taxon>
        <taxon>Pentapetalae</taxon>
        <taxon>Dilleniales</taxon>
        <taxon>Dilleniaceae</taxon>
        <taxon>Dillenia</taxon>
    </lineage>
</organism>
<dbReference type="AlphaFoldDB" id="A0AAN8ZJZ5"/>
<gene>
    <name evidence="3" type="ORF">RJ641_033990</name>
</gene>
<reference evidence="3 4" key="1">
    <citation type="submission" date="2023-12" db="EMBL/GenBank/DDBJ databases">
        <title>A high-quality genome assembly for Dillenia turbinata (Dilleniales).</title>
        <authorList>
            <person name="Chanderbali A."/>
        </authorList>
    </citation>
    <scope>NUCLEOTIDE SEQUENCE [LARGE SCALE GENOMIC DNA]</scope>
    <source>
        <strain evidence="3">LSX21</strain>
        <tissue evidence="3">Leaf</tissue>
    </source>
</reference>
<accession>A0AAN8ZJZ5</accession>
<keyword evidence="1" id="KW-0175">Coiled coil</keyword>
<keyword evidence="4" id="KW-1185">Reference proteome</keyword>
<dbReference type="EMBL" id="JBAMMX010000007">
    <property type="protein sequence ID" value="KAK6936960.1"/>
    <property type="molecule type" value="Genomic_DNA"/>
</dbReference>
<dbReference type="PANTHER" id="PTHR24007">
    <property type="entry name" value="BRCA1-ASSOCIATED PROTEIN"/>
    <property type="match status" value="1"/>
</dbReference>
<dbReference type="GO" id="GO:0005737">
    <property type="term" value="C:cytoplasm"/>
    <property type="evidence" value="ECO:0007669"/>
    <property type="project" value="TreeGrafter"/>
</dbReference>
<evidence type="ECO:0000313" key="3">
    <source>
        <dbReference type="EMBL" id="KAK6936960.1"/>
    </source>
</evidence>
<dbReference type="Pfam" id="PF03031">
    <property type="entry name" value="NIF"/>
    <property type="match status" value="1"/>
</dbReference>
<dbReference type="InterPro" id="IPR036412">
    <property type="entry name" value="HAD-like_sf"/>
</dbReference>
<dbReference type="PANTHER" id="PTHR24007:SF7">
    <property type="entry name" value="BRCA1-ASSOCIATED PROTEIN"/>
    <property type="match status" value="1"/>
</dbReference>
<evidence type="ECO:0000259" key="2">
    <source>
        <dbReference type="Pfam" id="PF03031"/>
    </source>
</evidence>
<dbReference type="SUPFAM" id="SSF56784">
    <property type="entry name" value="HAD-like"/>
    <property type="match status" value="1"/>
</dbReference>
<dbReference type="Proteomes" id="UP001370490">
    <property type="component" value="Unassembled WGS sequence"/>
</dbReference>
<dbReference type="GO" id="GO:0061630">
    <property type="term" value="F:ubiquitin protein ligase activity"/>
    <property type="evidence" value="ECO:0007669"/>
    <property type="project" value="TreeGrafter"/>
</dbReference>
<proteinExistence type="predicted"/>
<name>A0AAN8ZJZ5_9MAGN</name>
<dbReference type="InterPro" id="IPR004274">
    <property type="entry name" value="FCP1_dom"/>
</dbReference>
<feature type="coiled-coil region" evidence="1">
    <location>
        <begin position="313"/>
        <end position="358"/>
    </location>
</feature>
<sequence>MLEKSPAKNNVATACFVLASINKSFCSAHGKFIKVISKLTTSHRRLGSRVLEKCPQEDHWLREYASLVLDNLDVKLVFLHHLFRHPCREIDGKFVKDLENWGTDWKSVVILHLKLCKEEAPASIVAVLAKQGLMVWFNLFVDIVNNSLRNQFVLSVKLQRISGSVSSVDLLVVGEGRKGTQEDIGRRHNTVIPLSWRHNVDGCGSCDCSWDSATSETLLNSKVEAIVNEYNDLLTTQLENQKLYFESLLLEAKEETEREISEAVQKALNLKLQKLQAKLDKYFVNPFSGLLPDWHFFGALRVTPNSFLHLQINDNLLKNQEIWKAKIEELEERVKHELSLKDEKIKELEDQLRELMMHFESGYTVEQLPKSSESKDVCKFIKE</sequence>
<dbReference type="GO" id="GO:0016567">
    <property type="term" value="P:protein ubiquitination"/>
    <property type="evidence" value="ECO:0007669"/>
    <property type="project" value="TreeGrafter"/>
</dbReference>
<evidence type="ECO:0000256" key="1">
    <source>
        <dbReference type="SAM" id="Coils"/>
    </source>
</evidence>
<comment type="caution">
    <text evidence="3">The sequence shown here is derived from an EMBL/GenBank/DDBJ whole genome shotgun (WGS) entry which is preliminary data.</text>
</comment>
<protein>
    <submittedName>
        <fullName evidence="3">FCP1 homology domain</fullName>
    </submittedName>
</protein>